<evidence type="ECO:0000313" key="3">
    <source>
        <dbReference type="Proteomes" id="UP000521922"/>
    </source>
</evidence>
<feature type="region of interest" description="Disordered" evidence="1">
    <location>
        <begin position="93"/>
        <end position="115"/>
    </location>
</feature>
<dbReference type="Proteomes" id="UP000521922">
    <property type="component" value="Unassembled WGS sequence"/>
</dbReference>
<dbReference type="RefSeq" id="WP_179751685.1">
    <property type="nucleotide sequence ID" value="NZ_BAAAGN010000012.1"/>
</dbReference>
<comment type="caution">
    <text evidence="2">The sequence shown here is derived from an EMBL/GenBank/DDBJ whole genome shotgun (WGS) entry which is preliminary data.</text>
</comment>
<reference evidence="2 3" key="1">
    <citation type="submission" date="2020-07" db="EMBL/GenBank/DDBJ databases">
        <title>Sequencing the genomes of 1000 actinobacteria strains.</title>
        <authorList>
            <person name="Klenk H.-P."/>
        </authorList>
    </citation>
    <scope>NUCLEOTIDE SEQUENCE [LARGE SCALE GENOMIC DNA]</scope>
    <source>
        <strain evidence="2 3">DSM 7487</strain>
    </source>
</reference>
<organism evidence="2 3">
    <name type="scientific">Kineococcus aurantiacus</name>
    <dbReference type="NCBI Taxonomy" id="37633"/>
    <lineage>
        <taxon>Bacteria</taxon>
        <taxon>Bacillati</taxon>
        <taxon>Actinomycetota</taxon>
        <taxon>Actinomycetes</taxon>
        <taxon>Kineosporiales</taxon>
        <taxon>Kineosporiaceae</taxon>
        <taxon>Kineococcus</taxon>
    </lineage>
</organism>
<dbReference type="AlphaFoldDB" id="A0A7Y9J0W7"/>
<gene>
    <name evidence="2" type="ORF">BJ968_002139</name>
</gene>
<name>A0A7Y9J0W7_9ACTN</name>
<dbReference type="EMBL" id="JACCBB010000001">
    <property type="protein sequence ID" value="NYD22599.1"/>
    <property type="molecule type" value="Genomic_DNA"/>
</dbReference>
<evidence type="ECO:0000313" key="2">
    <source>
        <dbReference type="EMBL" id="NYD22599.1"/>
    </source>
</evidence>
<accession>A0A7Y9J0W7</accession>
<proteinExistence type="predicted"/>
<feature type="compositionally biased region" description="Basic and acidic residues" evidence="1">
    <location>
        <begin position="106"/>
        <end position="115"/>
    </location>
</feature>
<protein>
    <submittedName>
        <fullName evidence="2">Uncharacterized protein</fullName>
    </submittedName>
</protein>
<evidence type="ECO:0000256" key="1">
    <source>
        <dbReference type="SAM" id="MobiDB-lite"/>
    </source>
</evidence>
<keyword evidence="3" id="KW-1185">Reference proteome</keyword>
<sequence>MATWSEDLWITGGEAFPAGTPVRFIGDGHVAELLVLQPGHPGRVTSSGEKHDCVDWIDVQGTFQHDGVMGPEWLVAIDEDDYRRRADAVHRSGWPGFEAAGQDGLNHPEHDAEQT</sequence>